<comment type="function">
    <text evidence="5">Converts 2-succinylbenzoate (OSB) to 2-succinylbenzoyl-CoA (OSB-CoA).</text>
</comment>
<dbReference type="PROSITE" id="PS00455">
    <property type="entry name" value="AMP_BINDING"/>
    <property type="match status" value="1"/>
</dbReference>
<evidence type="ECO:0000313" key="8">
    <source>
        <dbReference type="EMBL" id="ALC82110.1"/>
    </source>
</evidence>
<dbReference type="STRING" id="1441095.AM592_11195"/>
<evidence type="ECO:0000313" key="9">
    <source>
        <dbReference type="Proteomes" id="UP000067625"/>
    </source>
</evidence>
<reference evidence="8 9" key="2">
    <citation type="journal article" date="2016" name="Int. J. Syst. Evol. Microbiol.">
        <title>Bacillus gobiensis sp. nov., isolated from a soil sample.</title>
        <authorList>
            <person name="Liu B."/>
            <person name="Liu G.H."/>
            <person name="Cetin S."/>
            <person name="Schumann P."/>
            <person name="Pan Z.Z."/>
            <person name="Chen Q.Q."/>
        </authorList>
    </citation>
    <scope>NUCLEOTIDE SEQUENCE [LARGE SCALE GENOMIC DNA]</scope>
    <source>
        <strain evidence="8 9">FJAT-4402</strain>
    </source>
</reference>
<keyword evidence="1 5" id="KW-0474">Menaquinone biosynthesis</keyword>
<evidence type="ECO:0000259" key="6">
    <source>
        <dbReference type="Pfam" id="PF00501"/>
    </source>
</evidence>
<dbReference type="PATRIC" id="fig|1441095.3.peg.2461"/>
<dbReference type="OrthoDB" id="9762242at2"/>
<accession>A0A0M4FRG6</accession>
<keyword evidence="3 5" id="KW-0547">Nucleotide-binding</keyword>
<dbReference type="RefSeq" id="WP_053603890.1">
    <property type="nucleotide sequence ID" value="NZ_CP012600.1"/>
</dbReference>
<dbReference type="InterPro" id="IPR042099">
    <property type="entry name" value="ANL_N_sf"/>
</dbReference>
<dbReference type="UniPathway" id="UPA01057">
    <property type="reaction ID" value="UER00166"/>
</dbReference>
<evidence type="ECO:0000256" key="3">
    <source>
        <dbReference type="ARBA" id="ARBA00022741"/>
    </source>
</evidence>
<comment type="catalytic activity">
    <reaction evidence="5">
        <text>2-succinylbenzoate + ATP + CoA = 2-succinylbenzoyl-CoA + AMP + diphosphate</text>
        <dbReference type="Rhea" id="RHEA:17009"/>
        <dbReference type="ChEBI" id="CHEBI:18325"/>
        <dbReference type="ChEBI" id="CHEBI:30616"/>
        <dbReference type="ChEBI" id="CHEBI:33019"/>
        <dbReference type="ChEBI" id="CHEBI:57287"/>
        <dbReference type="ChEBI" id="CHEBI:57364"/>
        <dbReference type="ChEBI" id="CHEBI:456215"/>
        <dbReference type="EC" id="6.2.1.26"/>
    </reaction>
</comment>
<dbReference type="Gene3D" id="3.40.50.12780">
    <property type="entry name" value="N-terminal domain of ligase-like"/>
    <property type="match status" value="1"/>
</dbReference>
<dbReference type="PANTHER" id="PTHR24096">
    <property type="entry name" value="LONG-CHAIN-FATTY-ACID--COA LIGASE"/>
    <property type="match status" value="1"/>
</dbReference>
<dbReference type="InterPro" id="IPR045851">
    <property type="entry name" value="AMP-bd_C_sf"/>
</dbReference>
<evidence type="ECO:0000256" key="1">
    <source>
        <dbReference type="ARBA" id="ARBA00022428"/>
    </source>
</evidence>
<dbReference type="EC" id="6.2.1.26" evidence="5"/>
<protein>
    <recommendedName>
        <fullName evidence="5">2-succinylbenzoate--CoA ligase</fullName>
        <ecNumber evidence="5">6.2.1.26</ecNumber>
    </recommendedName>
    <alternativeName>
        <fullName evidence="5">o-succinylbenzoyl-CoA synthetase</fullName>
        <shortName evidence="5">OSB-CoA synthetase</shortName>
    </alternativeName>
</protein>
<dbReference type="EMBL" id="CP012600">
    <property type="protein sequence ID" value="ALC82110.1"/>
    <property type="molecule type" value="Genomic_DNA"/>
</dbReference>
<dbReference type="CDD" id="cd05912">
    <property type="entry name" value="OSB_CoA_lg"/>
    <property type="match status" value="1"/>
</dbReference>
<evidence type="ECO:0000256" key="2">
    <source>
        <dbReference type="ARBA" id="ARBA00022598"/>
    </source>
</evidence>
<proteinExistence type="inferred from homology"/>
<dbReference type="AlphaFoldDB" id="A0A0M4FRG6"/>
<sequence>MQVQPNWLKQRSELTPDRTAIIFANEHLTFFELNQKARNMAFQLQTFIRAAERNTIAILLENHIETVIFIHACFLSGCKLVLLNTRLTKAERDFQIKNSQASLLVTEEKWLEDHRQNCETVLLSHLKSLKADDGDLLFEIDLAETATIMYTSGTTGSPKGVEQTFGNHYFSAVSSALNLGLSDHDKWLIALPLFHISGLSALFKSVIYGMPVILHKRFETEEINRSINEHRVTMISVVQTMLTQLVQSVNRSPESLRCVLLGGGPAPLKLLEDSKQKDFPVYQSYGMTETSSQIVTLPPEYSLAKLGSAGKPLFSCEIKIMKDGKPCEPNEHGEITVKGPNVMKSYFHNQKATEQSFQNGWFLTGDMGYLDDEGFLYVLDRRSDLIISGGENIYPAEVEAVLLAHPSVKEAGVTGTEDDRWGKVPCAFIVRRSWINEEELLEHCKKKLAKYKIPKQIYFVDELPRNASNKLLRNKLKNLL</sequence>
<name>A0A0M4FRG6_9BACI</name>
<evidence type="ECO:0000259" key="7">
    <source>
        <dbReference type="Pfam" id="PF13193"/>
    </source>
</evidence>
<dbReference type="HAMAP" id="MF_00731">
    <property type="entry name" value="MenE"/>
    <property type="match status" value="1"/>
</dbReference>
<gene>
    <name evidence="5" type="primary">menE</name>
    <name evidence="8" type="ORF">AM592_11195</name>
</gene>
<keyword evidence="2 5" id="KW-0436">Ligase</keyword>
<dbReference type="Gene3D" id="3.30.300.30">
    <property type="match status" value="1"/>
</dbReference>
<dbReference type="InterPro" id="IPR010192">
    <property type="entry name" value="MenE"/>
</dbReference>
<dbReference type="InterPro" id="IPR020845">
    <property type="entry name" value="AMP-binding_CS"/>
</dbReference>
<dbReference type="PANTHER" id="PTHR24096:SF149">
    <property type="entry name" value="AMP-BINDING DOMAIN-CONTAINING PROTEIN-RELATED"/>
    <property type="match status" value="1"/>
</dbReference>
<comment type="pathway">
    <text evidence="5">Quinol/quinone metabolism; 1,4-dihydroxy-2-naphthoate biosynthesis; 1,4-dihydroxy-2-naphthoate from chorismate: step 5/7.</text>
</comment>
<keyword evidence="4 5" id="KW-0067">ATP-binding</keyword>
<evidence type="ECO:0000256" key="4">
    <source>
        <dbReference type="ARBA" id="ARBA00022840"/>
    </source>
</evidence>
<evidence type="ECO:0000256" key="5">
    <source>
        <dbReference type="HAMAP-Rule" id="MF_00731"/>
    </source>
</evidence>
<organism evidence="8 9">
    <name type="scientific">Bacillus gobiensis</name>
    <dbReference type="NCBI Taxonomy" id="1441095"/>
    <lineage>
        <taxon>Bacteria</taxon>
        <taxon>Bacillati</taxon>
        <taxon>Bacillota</taxon>
        <taxon>Bacilli</taxon>
        <taxon>Bacillales</taxon>
        <taxon>Bacillaceae</taxon>
        <taxon>Bacillus</taxon>
    </lineage>
</organism>
<dbReference type="GO" id="GO:0009234">
    <property type="term" value="P:menaquinone biosynthetic process"/>
    <property type="evidence" value="ECO:0007669"/>
    <property type="project" value="UniProtKB-UniRule"/>
</dbReference>
<keyword evidence="9" id="KW-1185">Reference proteome</keyword>
<dbReference type="InterPro" id="IPR000873">
    <property type="entry name" value="AMP-dep_synth/lig_dom"/>
</dbReference>
<dbReference type="InterPro" id="IPR025110">
    <property type="entry name" value="AMP-bd_C"/>
</dbReference>
<dbReference type="Proteomes" id="UP000067625">
    <property type="component" value="Chromosome"/>
</dbReference>
<dbReference type="GO" id="GO:0005524">
    <property type="term" value="F:ATP binding"/>
    <property type="evidence" value="ECO:0007669"/>
    <property type="project" value="UniProtKB-KW"/>
</dbReference>
<reference evidence="9" key="1">
    <citation type="submission" date="2015-08" db="EMBL/GenBank/DDBJ databases">
        <title>Genome sequencing project for genomic taxonomy and phylogenomics of Bacillus-like bacteria.</title>
        <authorList>
            <person name="Liu B."/>
            <person name="Wang J."/>
            <person name="Zhu Y."/>
            <person name="Liu G."/>
            <person name="Chen Q."/>
            <person name="Chen Z."/>
            <person name="Lan J."/>
            <person name="Che J."/>
            <person name="Ge C."/>
            <person name="Shi H."/>
            <person name="Pan Z."/>
            <person name="Liu X."/>
        </authorList>
    </citation>
    <scope>NUCLEOTIDE SEQUENCE [LARGE SCALE GENOMIC DNA]</scope>
    <source>
        <strain evidence="9">FJAT-4402</strain>
    </source>
</reference>
<dbReference type="Pfam" id="PF00501">
    <property type="entry name" value="AMP-binding"/>
    <property type="match status" value="1"/>
</dbReference>
<dbReference type="GO" id="GO:0008756">
    <property type="term" value="F:o-succinylbenzoate-CoA ligase activity"/>
    <property type="evidence" value="ECO:0007669"/>
    <property type="project" value="UniProtKB-UniRule"/>
</dbReference>
<dbReference type="Pfam" id="PF13193">
    <property type="entry name" value="AMP-binding_C"/>
    <property type="match status" value="1"/>
</dbReference>
<dbReference type="NCBIfam" id="NF002966">
    <property type="entry name" value="PRK03640.1"/>
    <property type="match status" value="1"/>
</dbReference>
<comment type="pathway">
    <text evidence="5">Quinol/quinone metabolism; menaquinone biosynthesis.</text>
</comment>
<feature type="domain" description="AMP-dependent synthetase/ligase" evidence="6">
    <location>
        <begin position="10"/>
        <end position="347"/>
    </location>
</feature>
<dbReference type="UniPathway" id="UPA00079"/>
<comment type="similarity">
    <text evidence="5">Belongs to the ATP-dependent AMP-binding enzyme family. MenE subfamily.</text>
</comment>
<dbReference type="NCBIfam" id="TIGR01923">
    <property type="entry name" value="menE"/>
    <property type="match status" value="1"/>
</dbReference>
<dbReference type="FunFam" id="3.30.300.30:FF:000008">
    <property type="entry name" value="2,3-dihydroxybenzoate-AMP ligase"/>
    <property type="match status" value="1"/>
</dbReference>
<dbReference type="SUPFAM" id="SSF56801">
    <property type="entry name" value="Acetyl-CoA synthetase-like"/>
    <property type="match status" value="1"/>
</dbReference>
<feature type="domain" description="AMP-binding enzyme C-terminal" evidence="7">
    <location>
        <begin position="397"/>
        <end position="470"/>
    </location>
</feature>